<evidence type="ECO:0000313" key="5">
    <source>
        <dbReference type="Proteomes" id="UP000063063"/>
    </source>
</evidence>
<dbReference type="InterPro" id="IPR039272">
    <property type="entry name" value="CLEC16A/TT9"/>
</dbReference>
<dbReference type="PANTHER" id="PTHR21481:SF0">
    <property type="entry name" value="PROTEIN CLEC16A"/>
    <property type="match status" value="1"/>
</dbReference>
<feature type="compositionally biased region" description="Basic and acidic residues" evidence="2">
    <location>
        <begin position="930"/>
        <end position="940"/>
    </location>
</feature>
<evidence type="ECO:0000259" key="3">
    <source>
        <dbReference type="Pfam" id="PF09758"/>
    </source>
</evidence>
<dbReference type="RefSeq" id="XP_010702861.1">
    <property type="nucleotide sequence ID" value="XM_010704559.1"/>
</dbReference>
<reference evidence="4 5" key="1">
    <citation type="journal article" date="2015" name="Sci. Rep.">
        <title>The genome of Leishmania panamensis: insights into genomics of the L. (Viannia) subgenus.</title>
        <authorList>
            <person name="Llanes A."/>
            <person name="Restrepo C.M."/>
            <person name="Vecchio G.D."/>
            <person name="Anguizola F.J."/>
            <person name="Lleonart R."/>
        </authorList>
    </citation>
    <scope>NUCLEOTIDE SEQUENCE [LARGE SCALE GENOMIC DNA]</scope>
    <source>
        <strain evidence="4 5">MHOM/PA/94/PSC-1</strain>
    </source>
</reference>
<sequence>MEKIKEAFGRVDKFSLENANRLCMEVERIEETLLSDAGSAEPKMKLIDASLQQIRELTEVLIWMDSCHDEWFEQVMEHDVMDTLERLATNALIPSSVKLQSLQSVTVMLQNLSRDSSLFYVCSNNHINRMVAAEFDIQDDEFVSLYVSFLKSLALRCTPDTVQFFFDVQNGAFPLWNRAVRLLDSADVMVRTATKQIIVTIAQLQDAAVSAFAETSISDVFQSVLGFVEAQIVRLAASVPSWSTLHESVGFPKAYGDPNVGKFPFSADPAATLPPPPARSPLVVDTRALQIQLDDVEDELLYLNDLCRTPVPNAGAQAAAVLQRALLPHFRSTIQSEVDSASSASTSSGRNVAHATHSIPGARFSGSCTPASVVLAFLSYWSQVNTDARVAAALVDFFVKPLNSSSGTSCFTVASMVLESTRVDLHESVVVVCRHALSRTGTQSTLLVSFPPSLRFPSSLGQFFYANTPYQQTGTVLMSGPCSTTLPSKEKFVQKVWPSPPTATTNPFVLLVPHVVAALYTQLKYFQATRLSCVTASLSLLLDMISSAAPGKPEWASVYLELMKLVQRLLLNCVKQYASAIQKTLHAQKTADADMPHSHISLRDTLESTNEEAALPIRDPYTPMFLKLKEAAIWMEAAEQARLPLLETAAQRPSKRDLYLFFPSFPLLFTDESRLILNTWPPLLLTVCRQPGVAAQWAVAYHVAQESVVRALDYPNRAPVSDAECELNLYLTLLLMRRAFVGHAHRSGVDVLQMTLRQLAPQHRQSMYFTLTSTATALSVRCEITSEWHLDSQAPSIAPPGTPVCMVLPSAAAGREGRELLFLDIPISVPERVRSQELLAGKHKRRVLCSLDLAFVGINIHPRYPFKVVLSYQLSGHVMLLHLVTNGTAAAQMMVTGVEKAANECRQRGASFCFGLMNYRSALLGDESEQDRPAGKEGDHFLSGSARGEAADVRASSHP</sequence>
<dbReference type="GO" id="GO:0016197">
    <property type="term" value="P:endosomal transport"/>
    <property type="evidence" value="ECO:0007669"/>
    <property type="project" value="TreeGrafter"/>
</dbReference>
<dbReference type="GO" id="GO:0006914">
    <property type="term" value="P:autophagy"/>
    <property type="evidence" value="ECO:0007669"/>
    <property type="project" value="UniProtKB-KW"/>
</dbReference>
<dbReference type="VEuPathDB" id="TriTrypDB:LPMP_344400"/>
<feature type="domain" description="FPL" evidence="3">
    <location>
        <begin position="54"/>
        <end position="201"/>
    </location>
</feature>
<dbReference type="GeneID" id="22578945"/>
<proteinExistence type="predicted"/>
<dbReference type="eggNOG" id="KOG2219">
    <property type="taxonomic scope" value="Eukaryota"/>
</dbReference>
<dbReference type="Proteomes" id="UP000063063">
    <property type="component" value="Chromosome 34"/>
</dbReference>
<name>A0A088S1H0_LEIPA</name>
<accession>A0A088S1H0</accession>
<evidence type="ECO:0000256" key="1">
    <source>
        <dbReference type="ARBA" id="ARBA00023006"/>
    </source>
</evidence>
<feature type="region of interest" description="Disordered" evidence="2">
    <location>
        <begin position="927"/>
        <end position="959"/>
    </location>
</feature>
<dbReference type="PANTHER" id="PTHR21481">
    <property type="entry name" value="PROTEIN CLEC16A"/>
    <property type="match status" value="1"/>
</dbReference>
<gene>
    <name evidence="4" type="ORF">LPMP_344400</name>
</gene>
<dbReference type="GO" id="GO:0005794">
    <property type="term" value="C:Golgi apparatus"/>
    <property type="evidence" value="ECO:0007669"/>
    <property type="project" value="TreeGrafter"/>
</dbReference>
<evidence type="ECO:0000313" key="4">
    <source>
        <dbReference type="EMBL" id="AIO02061.1"/>
    </source>
</evidence>
<dbReference type="GO" id="GO:0005770">
    <property type="term" value="C:late endosome"/>
    <property type="evidence" value="ECO:0007669"/>
    <property type="project" value="TreeGrafter"/>
</dbReference>
<dbReference type="InterPro" id="IPR019155">
    <property type="entry name" value="CLEC16A/TT9_N"/>
</dbReference>
<dbReference type="VEuPathDB" id="TriTrypDB:LPAL13_340051900"/>
<keyword evidence="1" id="KW-0072">Autophagy</keyword>
<dbReference type="Pfam" id="PF09758">
    <property type="entry name" value="FPL"/>
    <property type="match status" value="1"/>
</dbReference>
<dbReference type="KEGG" id="lpan:LPMP_344400"/>
<dbReference type="AlphaFoldDB" id="A0A088S1H0"/>
<organism evidence="4 5">
    <name type="scientific">Leishmania panamensis</name>
    <dbReference type="NCBI Taxonomy" id="5679"/>
    <lineage>
        <taxon>Eukaryota</taxon>
        <taxon>Discoba</taxon>
        <taxon>Euglenozoa</taxon>
        <taxon>Kinetoplastea</taxon>
        <taxon>Metakinetoplastina</taxon>
        <taxon>Trypanosomatida</taxon>
        <taxon>Trypanosomatidae</taxon>
        <taxon>Leishmaniinae</taxon>
        <taxon>Leishmania</taxon>
        <taxon>Leishmania guyanensis species complex</taxon>
    </lineage>
</organism>
<evidence type="ECO:0000256" key="2">
    <source>
        <dbReference type="SAM" id="MobiDB-lite"/>
    </source>
</evidence>
<keyword evidence="5" id="KW-1185">Reference proteome</keyword>
<dbReference type="EMBL" id="CP009403">
    <property type="protein sequence ID" value="AIO02061.1"/>
    <property type="molecule type" value="Genomic_DNA"/>
</dbReference>
<dbReference type="GO" id="GO:1901096">
    <property type="term" value="P:regulation of autophagosome maturation"/>
    <property type="evidence" value="ECO:0007669"/>
    <property type="project" value="TreeGrafter"/>
</dbReference>
<dbReference type="GO" id="GO:0007034">
    <property type="term" value="P:vacuolar transport"/>
    <property type="evidence" value="ECO:0007669"/>
    <property type="project" value="TreeGrafter"/>
</dbReference>
<protein>
    <recommendedName>
        <fullName evidence="3">FPL domain-containing protein</fullName>
    </recommendedName>
</protein>
<dbReference type="OrthoDB" id="294052at2759"/>